<accession>A0ACC0ANH5</accession>
<dbReference type="Proteomes" id="UP001060085">
    <property type="component" value="Linkage Group LG05"/>
</dbReference>
<gene>
    <name evidence="1" type="ORF">M9H77_21599</name>
</gene>
<dbReference type="EMBL" id="CM044705">
    <property type="protein sequence ID" value="KAI5662276.1"/>
    <property type="molecule type" value="Genomic_DNA"/>
</dbReference>
<reference evidence="2" key="1">
    <citation type="journal article" date="2023" name="Nat. Plants">
        <title>Single-cell RNA sequencing provides a high-resolution roadmap for understanding the multicellular compartmentation of specialized metabolism.</title>
        <authorList>
            <person name="Sun S."/>
            <person name="Shen X."/>
            <person name="Li Y."/>
            <person name="Li Y."/>
            <person name="Wang S."/>
            <person name="Li R."/>
            <person name="Zhang H."/>
            <person name="Shen G."/>
            <person name="Guo B."/>
            <person name="Wei J."/>
            <person name="Xu J."/>
            <person name="St-Pierre B."/>
            <person name="Chen S."/>
            <person name="Sun C."/>
        </authorList>
    </citation>
    <scope>NUCLEOTIDE SEQUENCE [LARGE SCALE GENOMIC DNA]</scope>
</reference>
<evidence type="ECO:0000313" key="1">
    <source>
        <dbReference type="EMBL" id="KAI5662276.1"/>
    </source>
</evidence>
<proteinExistence type="predicted"/>
<evidence type="ECO:0000313" key="2">
    <source>
        <dbReference type="Proteomes" id="UP001060085"/>
    </source>
</evidence>
<protein>
    <submittedName>
        <fullName evidence="1">Uncharacterized protein</fullName>
    </submittedName>
</protein>
<organism evidence="1 2">
    <name type="scientific">Catharanthus roseus</name>
    <name type="common">Madagascar periwinkle</name>
    <name type="synonym">Vinca rosea</name>
    <dbReference type="NCBI Taxonomy" id="4058"/>
    <lineage>
        <taxon>Eukaryota</taxon>
        <taxon>Viridiplantae</taxon>
        <taxon>Streptophyta</taxon>
        <taxon>Embryophyta</taxon>
        <taxon>Tracheophyta</taxon>
        <taxon>Spermatophyta</taxon>
        <taxon>Magnoliopsida</taxon>
        <taxon>eudicotyledons</taxon>
        <taxon>Gunneridae</taxon>
        <taxon>Pentapetalae</taxon>
        <taxon>asterids</taxon>
        <taxon>lamiids</taxon>
        <taxon>Gentianales</taxon>
        <taxon>Apocynaceae</taxon>
        <taxon>Rauvolfioideae</taxon>
        <taxon>Vinceae</taxon>
        <taxon>Catharanthinae</taxon>
        <taxon>Catharanthus</taxon>
    </lineage>
</organism>
<sequence length="347" mass="38304">MGRKIEMKKIEDIKKSQVTFSKRRTSLIKKAEQIAITCEVDVAFLAFSPSGRVSQFCSQERMEDLLNRYANLPAEKRLRSENEKLALEKGANNPLIFADDSQQHQSLKNNPNIAKVPTNIFDEMLGKGKGKGKEVADHAYGNSQTMLRSGVPIVPKTQTMPSYYLLQHHLSKKAMKLQQGESSSSFGNFNGQNANLITRDYLSKLSTAFPESSINNGKNTSVDAPAAGNENQPNLVLSLVNSAEATPLINPRASSPMLYDFLPSKNPKCGCSLDNFALDMISGCLWNFGSLIHWCTLLILLEVVFFFAVDGTGFFIPKEAMAVTVPAVAYRVFSLATFKLGLTWASF</sequence>
<comment type="caution">
    <text evidence="1">The sequence shown here is derived from an EMBL/GenBank/DDBJ whole genome shotgun (WGS) entry which is preliminary data.</text>
</comment>
<name>A0ACC0ANH5_CATRO</name>
<keyword evidence="2" id="KW-1185">Reference proteome</keyword>